<name>A0A1M7CE51_9FLAO</name>
<sequence length="139" mass="16562">MLWPGAFVLLLILINLIVYFYYKNQQNTFFNYIKNRDFTQIKNIETSIDTYSKISSKFIYRKSNVIFLEERIFLITPNKPIIEISNCIKKFPAVYYHFNYSSKTLKNNTLEIKGNTSLGKVNIFLNFNNFDLHSINEYL</sequence>
<keyword evidence="1" id="KW-0472">Membrane</keyword>
<organism evidence="2 3">
    <name type="scientific">Chryseobacterium contaminans</name>
    <dbReference type="NCBI Taxonomy" id="1423959"/>
    <lineage>
        <taxon>Bacteria</taxon>
        <taxon>Pseudomonadati</taxon>
        <taxon>Bacteroidota</taxon>
        <taxon>Flavobacteriia</taxon>
        <taxon>Flavobacteriales</taxon>
        <taxon>Weeksellaceae</taxon>
        <taxon>Chryseobacterium group</taxon>
        <taxon>Chryseobacterium</taxon>
    </lineage>
</organism>
<protein>
    <submittedName>
        <fullName evidence="2">Uncharacterized protein</fullName>
    </submittedName>
</protein>
<dbReference type="EMBL" id="FRBM01000005">
    <property type="protein sequence ID" value="SHL65501.1"/>
    <property type="molecule type" value="Genomic_DNA"/>
</dbReference>
<dbReference type="AlphaFoldDB" id="A0A1M7CE51"/>
<evidence type="ECO:0000256" key="1">
    <source>
        <dbReference type="SAM" id="Phobius"/>
    </source>
</evidence>
<accession>A0A1M7CE51</accession>
<proteinExistence type="predicted"/>
<gene>
    <name evidence="2" type="ORF">SAMN05444407_105186</name>
</gene>
<keyword evidence="1" id="KW-0812">Transmembrane</keyword>
<evidence type="ECO:0000313" key="3">
    <source>
        <dbReference type="Proteomes" id="UP000184069"/>
    </source>
</evidence>
<evidence type="ECO:0000313" key="2">
    <source>
        <dbReference type="EMBL" id="SHL65501.1"/>
    </source>
</evidence>
<dbReference type="Proteomes" id="UP000184069">
    <property type="component" value="Unassembled WGS sequence"/>
</dbReference>
<feature type="transmembrane region" description="Helical" evidence="1">
    <location>
        <begin position="6"/>
        <end position="22"/>
    </location>
</feature>
<dbReference type="STRING" id="1423959.SAMN05444407_105186"/>
<reference evidence="2 3" key="1">
    <citation type="submission" date="2016-11" db="EMBL/GenBank/DDBJ databases">
        <authorList>
            <person name="Jaros S."/>
            <person name="Januszkiewicz K."/>
            <person name="Wedrychowicz H."/>
        </authorList>
    </citation>
    <scope>NUCLEOTIDE SEQUENCE [LARGE SCALE GENOMIC DNA]</scope>
    <source>
        <strain evidence="2 3">DSM 27621</strain>
    </source>
</reference>
<keyword evidence="1" id="KW-1133">Transmembrane helix</keyword>